<dbReference type="OrthoDB" id="205962at2157"/>
<dbReference type="EMBL" id="BMPD01000004">
    <property type="protein sequence ID" value="GGK71468.1"/>
    <property type="molecule type" value="Genomic_DNA"/>
</dbReference>
<dbReference type="Pfam" id="PF25925">
    <property type="entry name" value="DUF7970"/>
    <property type="match status" value="1"/>
</dbReference>
<protein>
    <submittedName>
        <fullName evidence="2">Uncharacterized protein</fullName>
    </submittedName>
</protein>
<dbReference type="Proteomes" id="UP000614221">
    <property type="component" value="Unassembled WGS sequence"/>
</dbReference>
<name>A0A830F172_9EURY</name>
<dbReference type="RefSeq" id="WP_188978311.1">
    <property type="nucleotide sequence ID" value="NZ_BMPD01000004.1"/>
</dbReference>
<organism evidence="2 3">
    <name type="scientific">Haloarcula sebkhae</name>
    <dbReference type="NCBI Taxonomy" id="932660"/>
    <lineage>
        <taxon>Archaea</taxon>
        <taxon>Methanobacteriati</taxon>
        <taxon>Methanobacteriota</taxon>
        <taxon>Stenosarchaea group</taxon>
        <taxon>Halobacteria</taxon>
        <taxon>Halobacteriales</taxon>
        <taxon>Haloarculaceae</taxon>
        <taxon>Haloarcula</taxon>
    </lineage>
</organism>
<sequence>MKSGSGDDPFAETDADTEPESDGQQDEVTATETESSDVQTTAQPDIPYKFRRDSVKQDRKQRPIFIRPEVEERESTFLRNLEDEVGEDVYKTDALEAALVVAMDNPDLVAEKLREWGYDWEQSTASR</sequence>
<feature type="compositionally biased region" description="Basic and acidic residues" evidence="1">
    <location>
        <begin position="48"/>
        <end position="61"/>
    </location>
</feature>
<reference evidence="2" key="1">
    <citation type="journal article" date="2014" name="Int. J. Syst. Evol. Microbiol.">
        <title>Complete genome sequence of Corynebacterium casei LMG S-19264T (=DSM 44701T), isolated from a smear-ripened cheese.</title>
        <authorList>
            <consortium name="US DOE Joint Genome Institute (JGI-PGF)"/>
            <person name="Walter F."/>
            <person name="Albersmeier A."/>
            <person name="Kalinowski J."/>
            <person name="Ruckert C."/>
        </authorList>
    </citation>
    <scope>NUCLEOTIDE SEQUENCE</scope>
    <source>
        <strain evidence="2">JCM 19018</strain>
    </source>
</reference>
<comment type="caution">
    <text evidence="2">The sequence shown here is derived from an EMBL/GenBank/DDBJ whole genome shotgun (WGS) entry which is preliminary data.</text>
</comment>
<evidence type="ECO:0000313" key="2">
    <source>
        <dbReference type="EMBL" id="GGK71468.1"/>
    </source>
</evidence>
<accession>A0A830F172</accession>
<dbReference type="AlphaFoldDB" id="A0A830F172"/>
<feature type="region of interest" description="Disordered" evidence="1">
    <location>
        <begin position="1"/>
        <end position="62"/>
    </location>
</feature>
<gene>
    <name evidence="2" type="ORF">GCM10009067_24770</name>
</gene>
<dbReference type="InterPro" id="IPR058276">
    <property type="entry name" value="DUF7970"/>
</dbReference>
<evidence type="ECO:0000256" key="1">
    <source>
        <dbReference type="SAM" id="MobiDB-lite"/>
    </source>
</evidence>
<evidence type="ECO:0000313" key="3">
    <source>
        <dbReference type="Proteomes" id="UP000614221"/>
    </source>
</evidence>
<feature type="compositionally biased region" description="Polar residues" evidence="1">
    <location>
        <begin position="26"/>
        <end position="43"/>
    </location>
</feature>
<feature type="compositionally biased region" description="Acidic residues" evidence="1">
    <location>
        <begin position="9"/>
        <end position="25"/>
    </location>
</feature>
<reference evidence="2" key="2">
    <citation type="submission" date="2020-09" db="EMBL/GenBank/DDBJ databases">
        <authorList>
            <person name="Sun Q."/>
            <person name="Ohkuma M."/>
        </authorList>
    </citation>
    <scope>NUCLEOTIDE SEQUENCE</scope>
    <source>
        <strain evidence="2">JCM 19018</strain>
    </source>
</reference>
<proteinExistence type="predicted"/>